<dbReference type="InterPro" id="IPR007444">
    <property type="entry name" value="Glucan_biosyn_MdoG_C"/>
</dbReference>
<proteinExistence type="inferred from homology"/>
<dbReference type="GO" id="GO:0051274">
    <property type="term" value="P:beta-glucan biosynthetic process"/>
    <property type="evidence" value="ECO:0007669"/>
    <property type="project" value="TreeGrafter"/>
</dbReference>
<evidence type="ECO:0000256" key="5">
    <source>
        <dbReference type="ARBA" id="ARBA00015372"/>
    </source>
</evidence>
<evidence type="ECO:0000259" key="9">
    <source>
        <dbReference type="Pfam" id="PF04349"/>
    </source>
</evidence>
<dbReference type="InterPro" id="IPR013783">
    <property type="entry name" value="Ig-like_fold"/>
</dbReference>
<comment type="subcellular location">
    <subcellularLocation>
        <location evidence="2">Periplasm</location>
    </subcellularLocation>
</comment>
<dbReference type="FunFam" id="2.70.98.10:FF:000001">
    <property type="entry name" value="Glucans biosynthesis protein G"/>
    <property type="match status" value="1"/>
</dbReference>
<evidence type="ECO:0000256" key="4">
    <source>
        <dbReference type="ARBA" id="ARBA00009284"/>
    </source>
</evidence>
<keyword evidence="6 8" id="KW-0732">Signal</keyword>
<dbReference type="UniPathway" id="UPA00637"/>
<evidence type="ECO:0000256" key="7">
    <source>
        <dbReference type="ARBA" id="ARBA00022764"/>
    </source>
</evidence>
<dbReference type="InterPro" id="IPR011013">
    <property type="entry name" value="Gal_mutarotase_sf_dom"/>
</dbReference>
<dbReference type="HOGENOM" id="CLU_023403_2_0_6"/>
<dbReference type="Gene3D" id="2.60.40.10">
    <property type="entry name" value="Immunoglobulins"/>
    <property type="match status" value="1"/>
</dbReference>
<dbReference type="RefSeq" id="WP_014159210.1">
    <property type="nucleotide sequence ID" value="NC_016147.2"/>
</dbReference>
<dbReference type="InterPro" id="IPR014756">
    <property type="entry name" value="Ig_E-set"/>
</dbReference>
<feature type="chain" id="PRO_5003504432" description="Glucans biosynthesis protein D" evidence="8">
    <location>
        <begin position="32"/>
        <end position="537"/>
    </location>
</feature>
<protein>
    <recommendedName>
        <fullName evidence="5">Glucans biosynthesis protein D</fullName>
    </recommendedName>
</protein>
<dbReference type="PANTHER" id="PTHR30504">
    <property type="entry name" value="GLUCANS BIOSYNTHESIS PROTEIN"/>
    <property type="match status" value="1"/>
</dbReference>
<sequence length="537" mass="59042">MIRRQFLTRAAGTLAALGLPPGLLLSGSAFAAARAGASNLVFGPAQPFDYASLKGQARALAGKPYKVHGGPLPAALEGLTWDQYQAIGYRRDHALWSGQDNPFLAQFFHMGLYFKKPVTMHEVADGQAREIKYNADMFDYGSSGLGKARLADNLGFAGFRLNTKADPNRDFAAFLGASYFRAVGREGQYGLSARGLAIDTGTGGPEEFPDFVAYYLERPAEGSDTLLVYGLLDSPSVAGAYRFALTPGEPLTMDIDCALYPRTTIERMGIGPCTSMYQTGENDRRMAWDWRPEIHDSDGLALHTGSGEWIWRPLTNPAQLRFNAFGDTDPKGFGLLQRDRNFDHYQDDGVFYDKRPCLWVEPKSGWGQGAVQLIEIPTVDETFDNIVAFWNPKDKPQAGQELLFGYRLSWGSAAPAGPSQAICVATRTGLGGVVGHKRRYWSQRFAVDFAGGSLAALEAADAVLEPVLQITGGTLETVSCRPLREIKGYRVMFDVVPAKDDSSQIDLRLYLRHADATLSETWLYQFSPPPLAERRLY</sequence>
<accession>G7UUV3</accession>
<dbReference type="Proteomes" id="UP000005870">
    <property type="component" value="Chromosome"/>
</dbReference>
<name>G7UUV3_PSEUP</name>
<dbReference type="InterPro" id="IPR014718">
    <property type="entry name" value="GH-type_carb-bd"/>
</dbReference>
<gene>
    <name evidence="10" type="primary">mdoD</name>
    <name evidence="10" type="ordered locus">DSC_01895</name>
</gene>
<evidence type="ECO:0000256" key="8">
    <source>
        <dbReference type="SAM" id="SignalP"/>
    </source>
</evidence>
<comment type="similarity">
    <text evidence="4">Belongs to the OpgD/OpgG family.</text>
</comment>
<dbReference type="InterPro" id="IPR006311">
    <property type="entry name" value="TAT_signal"/>
</dbReference>
<evidence type="ECO:0000256" key="6">
    <source>
        <dbReference type="ARBA" id="ARBA00022729"/>
    </source>
</evidence>
<feature type="signal peptide" evidence="8">
    <location>
        <begin position="1"/>
        <end position="31"/>
    </location>
</feature>
<dbReference type="InterPro" id="IPR014438">
    <property type="entry name" value="Glucan_biosyn_MdoG/MdoD"/>
</dbReference>
<evidence type="ECO:0000313" key="11">
    <source>
        <dbReference type="Proteomes" id="UP000005870"/>
    </source>
</evidence>
<dbReference type="SUPFAM" id="SSF81296">
    <property type="entry name" value="E set domains"/>
    <property type="match status" value="1"/>
</dbReference>
<dbReference type="STRING" id="1045855.DSC_01895"/>
<dbReference type="GO" id="GO:0030246">
    <property type="term" value="F:carbohydrate binding"/>
    <property type="evidence" value="ECO:0007669"/>
    <property type="project" value="InterPro"/>
</dbReference>
<feature type="domain" description="Glucan biosynthesis periplasmic MdoG C-terminal" evidence="9">
    <location>
        <begin position="48"/>
        <end position="526"/>
    </location>
</feature>
<dbReference type="PIRSF" id="PIRSF006281">
    <property type="entry name" value="MdoG"/>
    <property type="match status" value="1"/>
</dbReference>
<comment type="pathway">
    <text evidence="3">Glycan metabolism; osmoregulated periplasmic glucan (OPG) biosynthesis.</text>
</comment>
<keyword evidence="7" id="KW-0574">Periplasm</keyword>
<dbReference type="AlphaFoldDB" id="G7UUV3"/>
<keyword evidence="11" id="KW-1185">Reference proteome</keyword>
<dbReference type="SUPFAM" id="SSF74650">
    <property type="entry name" value="Galactose mutarotase-like"/>
    <property type="match status" value="1"/>
</dbReference>
<evidence type="ECO:0000256" key="3">
    <source>
        <dbReference type="ARBA" id="ARBA00005001"/>
    </source>
</evidence>
<dbReference type="OrthoDB" id="335750at2"/>
<dbReference type="PANTHER" id="PTHR30504:SF3">
    <property type="entry name" value="GLUCANS BIOSYNTHESIS PROTEIN D"/>
    <property type="match status" value="1"/>
</dbReference>
<dbReference type="EMBL" id="CP003093">
    <property type="protein sequence ID" value="AER55032.1"/>
    <property type="molecule type" value="Genomic_DNA"/>
</dbReference>
<dbReference type="Pfam" id="PF04349">
    <property type="entry name" value="MdoG"/>
    <property type="match status" value="1"/>
</dbReference>
<evidence type="ECO:0000313" key="10">
    <source>
        <dbReference type="EMBL" id="AER55032.1"/>
    </source>
</evidence>
<evidence type="ECO:0000256" key="2">
    <source>
        <dbReference type="ARBA" id="ARBA00004418"/>
    </source>
</evidence>
<dbReference type="GO" id="GO:0003824">
    <property type="term" value="F:catalytic activity"/>
    <property type="evidence" value="ECO:0007669"/>
    <property type="project" value="InterPro"/>
</dbReference>
<dbReference type="eggNOG" id="COG3131">
    <property type="taxonomic scope" value="Bacteria"/>
</dbReference>
<evidence type="ECO:0000256" key="1">
    <source>
        <dbReference type="ARBA" id="ARBA00003985"/>
    </source>
</evidence>
<organism evidence="10 11">
    <name type="scientific">Pseudoxanthomonas spadix (strain BD-a59)</name>
    <dbReference type="NCBI Taxonomy" id="1045855"/>
    <lineage>
        <taxon>Bacteria</taxon>
        <taxon>Pseudomonadati</taxon>
        <taxon>Pseudomonadota</taxon>
        <taxon>Gammaproteobacteria</taxon>
        <taxon>Lysobacterales</taxon>
        <taxon>Lysobacteraceae</taxon>
        <taxon>Pseudoxanthomonas</taxon>
    </lineage>
</organism>
<dbReference type="PROSITE" id="PS51318">
    <property type="entry name" value="TAT"/>
    <property type="match status" value="1"/>
</dbReference>
<dbReference type="Gene3D" id="2.70.98.10">
    <property type="match status" value="1"/>
</dbReference>
<reference evidence="10 11" key="1">
    <citation type="journal article" date="2012" name="J. Bacteriol.">
        <title>Complete Genome Sequence of the BTEX-Degrading Bacterium Pseudoxanthomonas spadix BD-a59.</title>
        <authorList>
            <person name="Lee S.H."/>
            <person name="Jin H.M."/>
            <person name="Lee H.J."/>
            <person name="Kim J.M."/>
            <person name="Jeon C.O."/>
        </authorList>
    </citation>
    <scope>NUCLEOTIDE SEQUENCE [LARGE SCALE GENOMIC DNA]</scope>
    <source>
        <strain evidence="10 11">BD-a59</strain>
    </source>
</reference>
<comment type="function">
    <text evidence="1">Probably involved in the control of the structural glucose backbone of osmoregulated periplasmic glucans (OPGs).</text>
</comment>
<dbReference type="GO" id="GO:0030288">
    <property type="term" value="C:outer membrane-bounded periplasmic space"/>
    <property type="evidence" value="ECO:0007669"/>
    <property type="project" value="TreeGrafter"/>
</dbReference>
<dbReference type="KEGG" id="psd:DSC_01895"/>